<dbReference type="GO" id="GO:0043190">
    <property type="term" value="C:ATP-binding cassette (ABC) transporter complex"/>
    <property type="evidence" value="ECO:0007669"/>
    <property type="project" value="InterPro"/>
</dbReference>
<dbReference type="SUPFAM" id="SSF161098">
    <property type="entry name" value="MetI-like"/>
    <property type="match status" value="1"/>
</dbReference>
<dbReference type="GO" id="GO:0006865">
    <property type="term" value="P:amino acid transport"/>
    <property type="evidence" value="ECO:0007669"/>
    <property type="project" value="TreeGrafter"/>
</dbReference>
<organism evidence="10 11">
    <name type="scientific">Ahrensia marina</name>
    <dbReference type="NCBI Taxonomy" id="1514904"/>
    <lineage>
        <taxon>Bacteria</taxon>
        <taxon>Pseudomonadati</taxon>
        <taxon>Pseudomonadota</taxon>
        <taxon>Alphaproteobacteria</taxon>
        <taxon>Hyphomicrobiales</taxon>
        <taxon>Ahrensiaceae</taxon>
        <taxon>Ahrensia</taxon>
    </lineage>
</organism>
<dbReference type="OrthoDB" id="9771188at2"/>
<evidence type="ECO:0000256" key="5">
    <source>
        <dbReference type="ARBA" id="ARBA00022692"/>
    </source>
</evidence>
<dbReference type="STRING" id="1514904.SU32_15135"/>
<comment type="subcellular location">
    <subcellularLocation>
        <location evidence="1">Cell inner membrane</location>
        <topology evidence="1">Multi-pass membrane protein</topology>
    </subcellularLocation>
    <subcellularLocation>
        <location evidence="8">Cell membrane</location>
        <topology evidence="8">Multi-pass membrane protein</topology>
    </subcellularLocation>
</comment>
<feature type="transmembrane region" description="Helical" evidence="8">
    <location>
        <begin position="37"/>
        <end position="58"/>
    </location>
</feature>
<evidence type="ECO:0000256" key="6">
    <source>
        <dbReference type="ARBA" id="ARBA00022989"/>
    </source>
</evidence>
<dbReference type="Pfam" id="PF00528">
    <property type="entry name" value="BPD_transp_1"/>
    <property type="match status" value="1"/>
</dbReference>
<feature type="transmembrane region" description="Helical" evidence="8">
    <location>
        <begin position="211"/>
        <end position="232"/>
    </location>
</feature>
<comment type="similarity">
    <text evidence="2">Belongs to the binding-protein-dependent transport system permease family. HisMQ subfamily.</text>
</comment>
<keyword evidence="6 8" id="KW-1133">Transmembrane helix</keyword>
<dbReference type="InterPro" id="IPR010065">
    <property type="entry name" value="AA_ABC_transptr_permease_3TM"/>
</dbReference>
<feature type="transmembrane region" description="Helical" evidence="8">
    <location>
        <begin position="164"/>
        <end position="190"/>
    </location>
</feature>
<evidence type="ECO:0000256" key="7">
    <source>
        <dbReference type="ARBA" id="ARBA00023136"/>
    </source>
</evidence>
<feature type="transmembrane region" description="Helical" evidence="8">
    <location>
        <begin position="314"/>
        <end position="332"/>
    </location>
</feature>
<dbReference type="PATRIC" id="fig|1514904.3.peg.2170"/>
<name>A0A0M9GKW4_9HYPH</name>
<dbReference type="AlphaFoldDB" id="A0A0M9GKW4"/>
<keyword evidence="7 8" id="KW-0472">Membrane</keyword>
<evidence type="ECO:0000313" key="10">
    <source>
        <dbReference type="EMBL" id="KPB00150.1"/>
    </source>
</evidence>
<feature type="domain" description="ABC transmembrane type-1" evidence="9">
    <location>
        <begin position="169"/>
        <end position="358"/>
    </location>
</feature>
<keyword evidence="11" id="KW-1185">Reference proteome</keyword>
<keyword evidence="4" id="KW-1003">Cell membrane</keyword>
<keyword evidence="5 8" id="KW-0812">Transmembrane</keyword>
<dbReference type="FunFam" id="1.10.3720.10:FF:000032">
    <property type="entry name" value="General amino acid ABC transporter permease"/>
    <property type="match status" value="1"/>
</dbReference>
<evidence type="ECO:0000256" key="3">
    <source>
        <dbReference type="ARBA" id="ARBA00022448"/>
    </source>
</evidence>
<comment type="caution">
    <text evidence="10">The sequence shown here is derived from an EMBL/GenBank/DDBJ whole genome shotgun (WGS) entry which is preliminary data.</text>
</comment>
<reference evidence="10 11" key="1">
    <citation type="submission" date="2015-01" db="EMBL/GenBank/DDBJ databases">
        <title>Ahrensia donghaiensis sp. nov., a novel dimethylsulphoniopropionate-cleavage bacterium isolated from seawater and emended descriptions of the genus Ahrensia and Ahrensia kielensis.</title>
        <authorList>
            <person name="Liu J."/>
        </authorList>
    </citation>
    <scope>NUCLEOTIDE SEQUENCE [LARGE SCALE GENOMIC DNA]</scope>
    <source>
        <strain evidence="10 11">LZD062</strain>
    </source>
</reference>
<evidence type="ECO:0000256" key="2">
    <source>
        <dbReference type="ARBA" id="ARBA00010072"/>
    </source>
</evidence>
<dbReference type="Proteomes" id="UP000038011">
    <property type="component" value="Unassembled WGS sequence"/>
</dbReference>
<evidence type="ECO:0000256" key="1">
    <source>
        <dbReference type="ARBA" id="ARBA00004429"/>
    </source>
</evidence>
<dbReference type="PANTHER" id="PTHR30614:SF41">
    <property type="entry name" value="INNER MEMBRANE AMINO-ACID ABC TRANSPORTER PERMEASE PROTEIN YHDY"/>
    <property type="match status" value="1"/>
</dbReference>
<feature type="transmembrane region" description="Helical" evidence="8">
    <location>
        <begin position="344"/>
        <end position="362"/>
    </location>
</feature>
<dbReference type="GO" id="GO:0022857">
    <property type="term" value="F:transmembrane transporter activity"/>
    <property type="evidence" value="ECO:0007669"/>
    <property type="project" value="InterPro"/>
</dbReference>
<keyword evidence="3 8" id="KW-0813">Transport</keyword>
<feature type="transmembrane region" description="Helical" evidence="8">
    <location>
        <begin position="109"/>
        <end position="127"/>
    </location>
</feature>
<proteinExistence type="inferred from homology"/>
<dbReference type="NCBIfam" id="TIGR01726">
    <property type="entry name" value="HEQRo_perm_3TM"/>
    <property type="match status" value="1"/>
</dbReference>
<dbReference type="InterPro" id="IPR043429">
    <property type="entry name" value="ArtM/GltK/GlnP/TcyL/YhdX-like"/>
</dbReference>
<dbReference type="Gene3D" id="1.10.3720.10">
    <property type="entry name" value="MetI-like"/>
    <property type="match status" value="1"/>
</dbReference>
<dbReference type="EMBL" id="JXMU01000028">
    <property type="protein sequence ID" value="KPB00150.1"/>
    <property type="molecule type" value="Genomic_DNA"/>
</dbReference>
<dbReference type="CDD" id="cd06261">
    <property type="entry name" value="TM_PBP2"/>
    <property type="match status" value="1"/>
</dbReference>
<feature type="transmembrane region" description="Helical" evidence="8">
    <location>
        <begin position="288"/>
        <end position="307"/>
    </location>
</feature>
<dbReference type="InterPro" id="IPR000515">
    <property type="entry name" value="MetI-like"/>
</dbReference>
<evidence type="ECO:0000256" key="4">
    <source>
        <dbReference type="ARBA" id="ARBA00022475"/>
    </source>
</evidence>
<evidence type="ECO:0000259" key="9">
    <source>
        <dbReference type="PROSITE" id="PS50928"/>
    </source>
</evidence>
<feature type="transmembrane region" description="Helical" evidence="8">
    <location>
        <begin position="139"/>
        <end position="158"/>
    </location>
</feature>
<dbReference type="PANTHER" id="PTHR30614">
    <property type="entry name" value="MEMBRANE COMPONENT OF AMINO ACID ABC TRANSPORTER"/>
    <property type="match status" value="1"/>
</dbReference>
<sequence>MAQDRNHSLAYVRTDMVQDEPAPINSKGPIAWVRQNLFATIPDTILSIAAILLLFYIIPPMFRFLITDAVWTGENREACIVPGAGACWAFVDAKFSQFMYGRYPVEERWRVDLTAILLIAGTVPLAIPSVPYKKWNTIFVLVIFPILAFILLTGRLGLESVETSLWGGLLVTLVVAIVGIVVSFPFGILLALGRRSKMPIIKMLSIIFIEFWRGVPLITVLFMSSVMLPFFLPDGVSFDKLLRALVGVTLFASAYMAEVIRGGLQAIPKGQYEAGDAMALTFWQSMRLIILPQALTLVIPGIVNTFIGLFKDTTLVLIIGIFDLLGIVQLNFTDANWASAKTPATGLIFAAFIYFIFCFGMSRYSMYMERRLDTGHKS</sequence>
<dbReference type="PROSITE" id="PS50928">
    <property type="entry name" value="ABC_TM1"/>
    <property type="match status" value="1"/>
</dbReference>
<accession>A0A0M9GKW4</accession>
<dbReference type="RefSeq" id="WP_054000221.1">
    <property type="nucleotide sequence ID" value="NZ_JXMU01000028.1"/>
</dbReference>
<protein>
    <submittedName>
        <fullName evidence="10">Amino acid ABC transporter permease</fullName>
    </submittedName>
</protein>
<dbReference type="InterPro" id="IPR035906">
    <property type="entry name" value="MetI-like_sf"/>
</dbReference>
<gene>
    <name evidence="10" type="ORF">SU32_15135</name>
</gene>
<evidence type="ECO:0000313" key="11">
    <source>
        <dbReference type="Proteomes" id="UP000038011"/>
    </source>
</evidence>
<evidence type="ECO:0000256" key="8">
    <source>
        <dbReference type="RuleBase" id="RU363032"/>
    </source>
</evidence>